<gene>
    <name evidence="2" type="ORF">LS48_07305</name>
</gene>
<dbReference type="PROSITE" id="PS50075">
    <property type="entry name" value="CARRIER"/>
    <property type="match status" value="1"/>
</dbReference>
<evidence type="ECO:0000259" key="1">
    <source>
        <dbReference type="PROSITE" id="PS50075"/>
    </source>
</evidence>
<dbReference type="AlphaFoldDB" id="A0A137RJ89"/>
<dbReference type="OrthoDB" id="771003at2"/>
<dbReference type="PATRIC" id="fig|1548749.3.peg.1544"/>
<dbReference type="SUPFAM" id="SSF47336">
    <property type="entry name" value="ACP-like"/>
    <property type="match status" value="1"/>
</dbReference>
<dbReference type="EMBL" id="JRWG01000003">
    <property type="protein sequence ID" value="KXO00256.1"/>
    <property type="molecule type" value="Genomic_DNA"/>
</dbReference>
<reference evidence="3" key="1">
    <citation type="submission" date="2014-10" db="EMBL/GenBank/DDBJ databases">
        <title>Genome sequencing of Vitellibacter sp. D-24.</title>
        <authorList>
            <person name="Thevarajoo S."/>
            <person name="Selvaratnam C."/>
            <person name="Goh K.M."/>
            <person name="Chong C.S."/>
        </authorList>
    </citation>
    <scope>NUCLEOTIDE SEQUENCE [LARGE SCALE GENOMIC DNA]</scope>
    <source>
        <strain evidence="3">D-24</strain>
    </source>
</reference>
<dbReference type="STRING" id="1548749.LS48_07305"/>
<dbReference type="Gene3D" id="1.10.1200.10">
    <property type="entry name" value="ACP-like"/>
    <property type="match status" value="1"/>
</dbReference>
<accession>A0A137RJ89</accession>
<sequence length="84" mass="9748">MTSEEIYTKLEPIIKTYLPEDVSAKEISRKSDLTRELNINSAHLVDIILDIEDVFNIEFKNEDMEQLRNVDDAILLIKQKTLAI</sequence>
<dbReference type="Proteomes" id="UP000070138">
    <property type="component" value="Unassembled WGS sequence"/>
</dbReference>
<evidence type="ECO:0000313" key="3">
    <source>
        <dbReference type="Proteomes" id="UP000070138"/>
    </source>
</evidence>
<proteinExistence type="predicted"/>
<protein>
    <submittedName>
        <fullName evidence="2">Acyl carrier protein</fullName>
    </submittedName>
</protein>
<keyword evidence="3" id="KW-1185">Reference proteome</keyword>
<evidence type="ECO:0000313" key="2">
    <source>
        <dbReference type="EMBL" id="KXO00256.1"/>
    </source>
</evidence>
<feature type="domain" description="Carrier" evidence="1">
    <location>
        <begin position="4"/>
        <end position="81"/>
    </location>
</feature>
<organism evidence="2 3">
    <name type="scientific">Aequorivita aquimaris</name>
    <dbReference type="NCBI Taxonomy" id="1548749"/>
    <lineage>
        <taxon>Bacteria</taxon>
        <taxon>Pseudomonadati</taxon>
        <taxon>Bacteroidota</taxon>
        <taxon>Flavobacteriia</taxon>
        <taxon>Flavobacteriales</taxon>
        <taxon>Flavobacteriaceae</taxon>
        <taxon>Aequorivita</taxon>
    </lineage>
</organism>
<comment type="caution">
    <text evidence="2">The sequence shown here is derived from an EMBL/GenBank/DDBJ whole genome shotgun (WGS) entry which is preliminary data.</text>
</comment>
<dbReference type="RefSeq" id="WP_062621470.1">
    <property type="nucleotide sequence ID" value="NZ_JRWG01000003.1"/>
</dbReference>
<dbReference type="InterPro" id="IPR009081">
    <property type="entry name" value="PP-bd_ACP"/>
</dbReference>
<dbReference type="InterPro" id="IPR036736">
    <property type="entry name" value="ACP-like_sf"/>
</dbReference>
<name>A0A137RJ89_9FLAO</name>
<reference evidence="2 3" key="2">
    <citation type="journal article" date="2016" name="Int. J. Syst. Evol. Microbiol.">
        <title>Vitellibacter aquimaris sp. nov., a marine bacterium isolated from seawater.</title>
        <authorList>
            <person name="Thevarajoo S."/>
            <person name="Selvaratnam C."/>
            <person name="Goh K.M."/>
            <person name="Hong K.W."/>
            <person name="Chan X.Y."/>
            <person name="Chan K.G."/>
            <person name="Chong C.S."/>
        </authorList>
    </citation>
    <scope>NUCLEOTIDE SEQUENCE [LARGE SCALE GENOMIC DNA]</scope>
    <source>
        <strain evidence="2 3">D-24</strain>
    </source>
</reference>